<protein>
    <recommendedName>
        <fullName evidence="4">Type II secretion system protein M</fullName>
    </recommendedName>
</protein>
<organism evidence="2 3">
    <name type="scientific">Ideonella azotifigens</name>
    <dbReference type="NCBI Taxonomy" id="513160"/>
    <lineage>
        <taxon>Bacteria</taxon>
        <taxon>Pseudomonadati</taxon>
        <taxon>Pseudomonadota</taxon>
        <taxon>Betaproteobacteria</taxon>
        <taxon>Burkholderiales</taxon>
        <taxon>Sphaerotilaceae</taxon>
        <taxon>Ideonella</taxon>
    </lineage>
</organism>
<feature type="transmembrane region" description="Helical" evidence="1">
    <location>
        <begin position="32"/>
        <end position="50"/>
    </location>
</feature>
<sequence length="170" mass="18274">MNRSVSTNAALQARLAPLQARWVALSARERQLVLVMGIALAVLLVWLIAVQPAWRTWREVPAQAAELELQWLQMQALASEAGQLKGQAPVSTADASAALKASVTRLGNHGTLALLGDRATLTLKAMPPEEFRSWLAEARLAARARPVQMKLSRADDGLSGTLVLQLPGSP</sequence>
<comment type="caution">
    <text evidence="2">The sequence shown here is derived from an EMBL/GenBank/DDBJ whole genome shotgun (WGS) entry which is preliminary data.</text>
</comment>
<keyword evidence="1" id="KW-1133">Transmembrane helix</keyword>
<keyword evidence="3" id="KW-1185">Reference proteome</keyword>
<name>A0ABN1KJ60_9BURK</name>
<proteinExistence type="predicted"/>
<reference evidence="2 3" key="1">
    <citation type="journal article" date="2019" name="Int. J. Syst. Evol. Microbiol.">
        <title>The Global Catalogue of Microorganisms (GCM) 10K type strain sequencing project: providing services to taxonomists for standard genome sequencing and annotation.</title>
        <authorList>
            <consortium name="The Broad Institute Genomics Platform"/>
            <consortium name="The Broad Institute Genome Sequencing Center for Infectious Disease"/>
            <person name="Wu L."/>
            <person name="Ma J."/>
        </authorList>
    </citation>
    <scope>NUCLEOTIDE SEQUENCE [LARGE SCALE GENOMIC DNA]</scope>
    <source>
        <strain evidence="2 3">JCM 15503</strain>
    </source>
</reference>
<dbReference type="Pfam" id="PF04612">
    <property type="entry name" value="T2SSM"/>
    <property type="match status" value="1"/>
</dbReference>
<gene>
    <name evidence="2" type="ORF">GCM10009107_58320</name>
</gene>
<accession>A0ABN1KJ60</accession>
<evidence type="ECO:0008006" key="4">
    <source>
        <dbReference type="Google" id="ProtNLM"/>
    </source>
</evidence>
<evidence type="ECO:0000313" key="2">
    <source>
        <dbReference type="EMBL" id="GAA0768469.1"/>
    </source>
</evidence>
<keyword evidence="1" id="KW-0472">Membrane</keyword>
<dbReference type="InterPro" id="IPR007690">
    <property type="entry name" value="T2SS_GspM"/>
</dbReference>
<dbReference type="Proteomes" id="UP001500279">
    <property type="component" value="Unassembled WGS sequence"/>
</dbReference>
<evidence type="ECO:0000313" key="3">
    <source>
        <dbReference type="Proteomes" id="UP001500279"/>
    </source>
</evidence>
<evidence type="ECO:0000256" key="1">
    <source>
        <dbReference type="SAM" id="Phobius"/>
    </source>
</evidence>
<dbReference type="RefSeq" id="WP_231010190.1">
    <property type="nucleotide sequence ID" value="NZ_BAAAEW010000047.1"/>
</dbReference>
<dbReference type="EMBL" id="BAAAEW010000047">
    <property type="protein sequence ID" value="GAA0768469.1"/>
    <property type="molecule type" value="Genomic_DNA"/>
</dbReference>
<keyword evidence="1" id="KW-0812">Transmembrane</keyword>